<feature type="compositionally biased region" description="Basic and acidic residues" evidence="1">
    <location>
        <begin position="262"/>
        <end position="274"/>
    </location>
</feature>
<comment type="caution">
    <text evidence="3">The sequence shown here is derived from an EMBL/GenBank/DDBJ whole genome shotgun (WGS) entry which is preliminary data.</text>
</comment>
<organism evidence="3 4">
    <name type="scientific">Arachis hypogaea</name>
    <name type="common">Peanut</name>
    <dbReference type="NCBI Taxonomy" id="3818"/>
    <lineage>
        <taxon>Eukaryota</taxon>
        <taxon>Viridiplantae</taxon>
        <taxon>Streptophyta</taxon>
        <taxon>Embryophyta</taxon>
        <taxon>Tracheophyta</taxon>
        <taxon>Spermatophyta</taxon>
        <taxon>Magnoliopsida</taxon>
        <taxon>eudicotyledons</taxon>
        <taxon>Gunneridae</taxon>
        <taxon>Pentapetalae</taxon>
        <taxon>rosids</taxon>
        <taxon>fabids</taxon>
        <taxon>Fabales</taxon>
        <taxon>Fabaceae</taxon>
        <taxon>Papilionoideae</taxon>
        <taxon>50 kb inversion clade</taxon>
        <taxon>dalbergioids sensu lato</taxon>
        <taxon>Dalbergieae</taxon>
        <taxon>Pterocarpus clade</taxon>
        <taxon>Arachis</taxon>
    </lineage>
</organism>
<feature type="compositionally biased region" description="Basic residues" evidence="1">
    <location>
        <begin position="341"/>
        <end position="358"/>
    </location>
</feature>
<feature type="compositionally biased region" description="Acidic residues" evidence="1">
    <location>
        <begin position="398"/>
        <end position="414"/>
    </location>
</feature>
<evidence type="ECO:0000313" key="3">
    <source>
        <dbReference type="EMBL" id="RYQ92510.1"/>
    </source>
</evidence>
<sequence>MRSRTRSRLSAEVIGHGYPVGALWAHICLDDSCLVYVGSSSSFMSKHPTRSLSISNKDNAIPHQKTNPCRVLTRPHSEDSSNAAFDGVTDVVQWRQLESAFSILDDWHSDMDELEVIPVFHHGGIFKRNAQGKLEYVDGKVKKWPPLDIDLVNFFDFETLLKELGYREYKTMFWFDCMAPDLESGLHVMRGDTKINDMRSNKIKNKGTNEIHIYFDHPVSVPEVVDEEMQAEEIIMSDSSSSGDGYETTEDEPYKPPPPEYEETHSSDDSEVQKRKERLKKKKKKMVSPRKRAQGPAGEVKDGPDGEVKSGPNRDLSKDGPTKNRDKPGPSKGGPCYSPKTAKKRASKRYSGRRRKHILRDGKTGAEGAVVDGPEVGGGVEARHGLAGDTMASSSDIVGEELDSDYENPYEYESEAFNSPDTTVIDKNMSKARKAKKKLPKNQREEISVSQSAPPAEEAAGKNSNDNLPPIPAPGPTLWFKSQPSQAPNLMPHSSQLQSNDSIAGKTTPGTSHDAISEETMAAATSTTASRLLKFVPTPGYRPPGLRPPKQGHEQNNIRPAIAFWGDPSLLPSTYNTLIRVHAITPTITISQGDKSTPVHFHLSTLALNFGLTAKSAPGPAWVSFLVRDRVVLISNGQGPAFPFGGLVVIRKPKHSIFIS</sequence>
<keyword evidence="4" id="KW-1185">Reference proteome</keyword>
<proteinExistence type="predicted"/>
<evidence type="ECO:0000256" key="1">
    <source>
        <dbReference type="SAM" id="MobiDB-lite"/>
    </source>
</evidence>
<dbReference type="Proteomes" id="UP000289738">
    <property type="component" value="Chromosome B09"/>
</dbReference>
<dbReference type="InterPro" id="IPR058594">
    <property type="entry name" value="PB1-like_dom_pln"/>
</dbReference>
<evidence type="ECO:0000313" key="4">
    <source>
        <dbReference type="Proteomes" id="UP000289738"/>
    </source>
</evidence>
<dbReference type="AlphaFoldDB" id="A0A444XRY6"/>
<reference evidence="3 4" key="1">
    <citation type="submission" date="2019-01" db="EMBL/GenBank/DDBJ databases">
        <title>Sequencing of cultivated peanut Arachis hypogaea provides insights into genome evolution and oil improvement.</title>
        <authorList>
            <person name="Chen X."/>
        </authorList>
    </citation>
    <scope>NUCLEOTIDE SEQUENCE [LARGE SCALE GENOMIC DNA]</scope>
    <source>
        <strain evidence="4">cv. Fuhuasheng</strain>
        <tissue evidence="3">Leaves</tissue>
    </source>
</reference>
<feature type="compositionally biased region" description="Basic and acidic residues" evidence="1">
    <location>
        <begin position="315"/>
        <end position="329"/>
    </location>
</feature>
<evidence type="ECO:0000259" key="2">
    <source>
        <dbReference type="Pfam" id="PF26130"/>
    </source>
</evidence>
<feature type="compositionally biased region" description="Basic residues" evidence="1">
    <location>
        <begin position="430"/>
        <end position="441"/>
    </location>
</feature>
<gene>
    <name evidence="3" type="ORF">Ahy_B09g098740</name>
</gene>
<accession>A0A444XRY6</accession>
<dbReference type="Pfam" id="PF26130">
    <property type="entry name" value="PB1-like"/>
    <property type="match status" value="1"/>
</dbReference>
<feature type="region of interest" description="Disordered" evidence="1">
    <location>
        <begin position="234"/>
        <end position="513"/>
    </location>
</feature>
<feature type="domain" description="PB1-like" evidence="2">
    <location>
        <begin position="116"/>
        <end position="217"/>
    </location>
</feature>
<feature type="compositionally biased region" description="Polar residues" evidence="1">
    <location>
        <begin position="480"/>
        <end position="502"/>
    </location>
</feature>
<feature type="compositionally biased region" description="Basic residues" evidence="1">
    <location>
        <begin position="275"/>
        <end position="293"/>
    </location>
</feature>
<feature type="compositionally biased region" description="Low complexity" evidence="1">
    <location>
        <begin position="237"/>
        <end position="246"/>
    </location>
</feature>
<protein>
    <recommendedName>
        <fullName evidence="2">PB1-like domain-containing protein</fullName>
    </recommendedName>
</protein>
<name>A0A444XRY6_ARAHY</name>
<dbReference type="EMBL" id="SDMP01000019">
    <property type="protein sequence ID" value="RYQ92510.1"/>
    <property type="molecule type" value="Genomic_DNA"/>
</dbReference>
<feature type="compositionally biased region" description="Basic and acidic residues" evidence="1">
    <location>
        <begin position="299"/>
        <end position="308"/>
    </location>
</feature>